<dbReference type="Pfam" id="PF01177">
    <property type="entry name" value="Asp_Glu_race"/>
    <property type="match status" value="1"/>
</dbReference>
<dbReference type="EMBL" id="QSHZ01000040">
    <property type="protein sequence ID" value="RHC49811.1"/>
    <property type="molecule type" value="Genomic_DNA"/>
</dbReference>
<dbReference type="Proteomes" id="UP000283975">
    <property type="component" value="Unassembled WGS sequence"/>
</dbReference>
<reference evidence="1 2" key="1">
    <citation type="submission" date="2018-08" db="EMBL/GenBank/DDBJ databases">
        <title>A genome reference for cultivated species of the human gut microbiota.</title>
        <authorList>
            <person name="Zou Y."/>
            <person name="Xue W."/>
            <person name="Luo G."/>
        </authorList>
    </citation>
    <scope>NUCLEOTIDE SEQUENCE [LARGE SCALE GENOMIC DNA]</scope>
    <source>
        <strain evidence="1 2">AM35-14</strain>
    </source>
</reference>
<dbReference type="InterPro" id="IPR015942">
    <property type="entry name" value="Asp/Glu/hydantoin_racemase"/>
</dbReference>
<dbReference type="GO" id="GO:0047661">
    <property type="term" value="F:amino-acid racemase activity"/>
    <property type="evidence" value="ECO:0007669"/>
    <property type="project" value="InterPro"/>
</dbReference>
<organism evidence="1 2">
    <name type="scientific">Enterocloster bolteae</name>
    <dbReference type="NCBI Taxonomy" id="208479"/>
    <lineage>
        <taxon>Bacteria</taxon>
        <taxon>Bacillati</taxon>
        <taxon>Bacillota</taxon>
        <taxon>Clostridia</taxon>
        <taxon>Lachnospirales</taxon>
        <taxon>Lachnospiraceae</taxon>
        <taxon>Enterocloster</taxon>
    </lineage>
</organism>
<gene>
    <name evidence="1" type="ORF">DW839_26835</name>
</gene>
<dbReference type="AlphaFoldDB" id="A0A414AKM0"/>
<accession>A0A414AKM0</accession>
<evidence type="ECO:0000313" key="2">
    <source>
        <dbReference type="Proteomes" id="UP000283975"/>
    </source>
</evidence>
<evidence type="ECO:0000313" key="1">
    <source>
        <dbReference type="EMBL" id="RHC49811.1"/>
    </source>
</evidence>
<name>A0A414AKM0_9FIRM</name>
<protein>
    <submittedName>
        <fullName evidence="1">Asp/Glu/hydantoin racemase</fullName>
    </submittedName>
</protein>
<proteinExistence type="predicted"/>
<comment type="caution">
    <text evidence="1">The sequence shown here is derived from an EMBL/GenBank/DDBJ whole genome shotgun (WGS) entry which is preliminary data.</text>
</comment>
<sequence length="223" mass="24398">MERKVAVIHTTVVTCDGINSRLKALVPDAEVMNIVDDSLLNDVKKEGMLTKEVTRRLLTYALEAQDWGAELILNACSSVGEGVDVIRPLLKIPYLKIDEPMARIAVEKGEKIAVNGTVETTLEPSARLISHIAEAEKKKVVVDSYLASDAFEALTVEKNQEKHNQILETLIRDTGKQYDVLVLAQASMSVLIPCLADITKPILSSMDSGVEAAAKVLKVYKRG</sequence>